<dbReference type="SUPFAM" id="SSF51283">
    <property type="entry name" value="dUTPase-like"/>
    <property type="match status" value="1"/>
</dbReference>
<dbReference type="InterPro" id="IPR008181">
    <property type="entry name" value="dUTPase"/>
</dbReference>
<dbReference type="InterPro" id="IPR036157">
    <property type="entry name" value="dUTPase-like_sf"/>
</dbReference>
<dbReference type="InterPro" id="IPR029054">
    <property type="entry name" value="dUTPase-like"/>
</dbReference>
<keyword evidence="3 6" id="KW-0378">Hydrolase</keyword>
<keyword evidence="4" id="KW-0546">Nucleotide metabolism</keyword>
<evidence type="ECO:0000259" key="5">
    <source>
        <dbReference type="Pfam" id="PF00692"/>
    </source>
</evidence>
<protein>
    <recommendedName>
        <fullName evidence="2">dUTP diphosphatase</fullName>
        <ecNumber evidence="2">3.6.1.23</ecNumber>
    </recommendedName>
</protein>
<gene>
    <name evidence="6" type="primary">dut_19</name>
    <name evidence="6" type="ORF">SDC9_66250</name>
</gene>
<dbReference type="NCBIfam" id="NF001862">
    <property type="entry name" value="PRK00601.1"/>
    <property type="match status" value="1"/>
</dbReference>
<dbReference type="HAMAP" id="MF_00116">
    <property type="entry name" value="dUTPase_bact"/>
    <property type="match status" value="1"/>
</dbReference>
<dbReference type="CDD" id="cd07557">
    <property type="entry name" value="trimeric_dUTPase"/>
    <property type="match status" value="1"/>
</dbReference>
<dbReference type="GO" id="GO:0046081">
    <property type="term" value="P:dUTP catabolic process"/>
    <property type="evidence" value="ECO:0007669"/>
    <property type="project" value="InterPro"/>
</dbReference>
<dbReference type="InterPro" id="IPR033704">
    <property type="entry name" value="dUTPase_trimeric"/>
</dbReference>
<dbReference type="AlphaFoldDB" id="A0A644Y0R4"/>
<evidence type="ECO:0000256" key="4">
    <source>
        <dbReference type="ARBA" id="ARBA00023080"/>
    </source>
</evidence>
<evidence type="ECO:0000256" key="1">
    <source>
        <dbReference type="ARBA" id="ARBA00006581"/>
    </source>
</evidence>
<dbReference type="GO" id="GO:0006226">
    <property type="term" value="P:dUMP biosynthetic process"/>
    <property type="evidence" value="ECO:0007669"/>
    <property type="project" value="InterPro"/>
</dbReference>
<evidence type="ECO:0000256" key="3">
    <source>
        <dbReference type="ARBA" id="ARBA00022801"/>
    </source>
</evidence>
<dbReference type="Pfam" id="PF00692">
    <property type="entry name" value="dUTPase"/>
    <property type="match status" value="1"/>
</dbReference>
<reference evidence="6" key="1">
    <citation type="submission" date="2019-08" db="EMBL/GenBank/DDBJ databases">
        <authorList>
            <person name="Kucharzyk K."/>
            <person name="Murdoch R.W."/>
            <person name="Higgins S."/>
            <person name="Loffler F."/>
        </authorList>
    </citation>
    <scope>NUCLEOTIDE SEQUENCE</scope>
</reference>
<dbReference type="EMBL" id="VSSQ01003250">
    <property type="protein sequence ID" value="MPM19824.1"/>
    <property type="molecule type" value="Genomic_DNA"/>
</dbReference>
<dbReference type="GO" id="GO:0004170">
    <property type="term" value="F:dUTP diphosphatase activity"/>
    <property type="evidence" value="ECO:0007669"/>
    <property type="project" value="UniProtKB-EC"/>
</dbReference>
<feature type="domain" description="dUTPase-like" evidence="5">
    <location>
        <begin position="16"/>
        <end position="148"/>
    </location>
</feature>
<comment type="similarity">
    <text evidence="1">Belongs to the dUTPase family.</text>
</comment>
<comment type="caution">
    <text evidence="6">The sequence shown here is derived from an EMBL/GenBank/DDBJ whole genome shotgun (WGS) entry which is preliminary data.</text>
</comment>
<accession>A0A644Y0R4</accession>
<evidence type="ECO:0000256" key="2">
    <source>
        <dbReference type="ARBA" id="ARBA00012379"/>
    </source>
</evidence>
<name>A0A644Y0R4_9ZZZZ</name>
<evidence type="ECO:0000313" key="6">
    <source>
        <dbReference type="EMBL" id="MPM19824.1"/>
    </source>
</evidence>
<dbReference type="EC" id="3.6.1.23" evidence="2"/>
<organism evidence="6">
    <name type="scientific">bioreactor metagenome</name>
    <dbReference type="NCBI Taxonomy" id="1076179"/>
    <lineage>
        <taxon>unclassified sequences</taxon>
        <taxon>metagenomes</taxon>
        <taxon>ecological metagenomes</taxon>
    </lineage>
</organism>
<sequence length="149" mass="15285">MKLKIKAVSPLIGTAIPAPFYASPGAAAMDLHAAVDTQVEIGPGGLCSVPTGIAIALPSAEYVALVFARSGLATRHGIALSNGVGVVDSDYRGEIKVGLVNLSDKLYTVLPGDRIAQLAVVPVERAELELVSELDETERGTGGFGSTGR</sequence>
<dbReference type="PANTHER" id="PTHR11241">
    <property type="entry name" value="DEOXYURIDINE 5'-TRIPHOSPHATE NUCLEOTIDOHYDROLASE"/>
    <property type="match status" value="1"/>
</dbReference>
<dbReference type="PANTHER" id="PTHR11241:SF0">
    <property type="entry name" value="DEOXYURIDINE 5'-TRIPHOSPHATE NUCLEOTIDOHYDROLASE"/>
    <property type="match status" value="1"/>
</dbReference>
<dbReference type="GO" id="GO:0000287">
    <property type="term" value="F:magnesium ion binding"/>
    <property type="evidence" value="ECO:0007669"/>
    <property type="project" value="InterPro"/>
</dbReference>
<proteinExistence type="inferred from homology"/>
<dbReference type="NCBIfam" id="TIGR00576">
    <property type="entry name" value="dut"/>
    <property type="match status" value="1"/>
</dbReference>
<dbReference type="Gene3D" id="2.70.40.10">
    <property type="match status" value="1"/>
</dbReference>